<reference evidence="2 3" key="1">
    <citation type="journal article" date="2015" name="Genome Biol. Evol.">
        <title>Phylogenomic analyses indicate that early fungi evolved digesting cell walls of algal ancestors of land plants.</title>
        <authorList>
            <person name="Chang Y."/>
            <person name="Wang S."/>
            <person name="Sekimoto S."/>
            <person name="Aerts A.L."/>
            <person name="Choi C."/>
            <person name="Clum A."/>
            <person name="LaButti K.M."/>
            <person name="Lindquist E.A."/>
            <person name="Yee Ngan C."/>
            <person name="Ohm R.A."/>
            <person name="Salamov A.A."/>
            <person name="Grigoriev I.V."/>
            <person name="Spatafora J.W."/>
            <person name="Berbee M.L."/>
        </authorList>
    </citation>
    <scope>NUCLEOTIDE SEQUENCE [LARGE SCALE GENOMIC DNA]</scope>
    <source>
        <strain evidence="2 3">NRRL 28638</strain>
    </source>
</reference>
<organism evidence="2 3">
    <name type="scientific">Conidiobolus coronatus (strain ATCC 28846 / CBS 209.66 / NRRL 28638)</name>
    <name type="common">Delacroixia coronata</name>
    <dbReference type="NCBI Taxonomy" id="796925"/>
    <lineage>
        <taxon>Eukaryota</taxon>
        <taxon>Fungi</taxon>
        <taxon>Fungi incertae sedis</taxon>
        <taxon>Zoopagomycota</taxon>
        <taxon>Entomophthoromycotina</taxon>
        <taxon>Entomophthoromycetes</taxon>
        <taxon>Entomophthorales</taxon>
        <taxon>Ancylistaceae</taxon>
        <taxon>Conidiobolus</taxon>
    </lineage>
</organism>
<gene>
    <name evidence="2" type="ORF">CONCODRAFT_70274</name>
</gene>
<dbReference type="InterPro" id="IPR035892">
    <property type="entry name" value="C2_domain_sf"/>
</dbReference>
<dbReference type="InterPro" id="IPR000008">
    <property type="entry name" value="C2_dom"/>
</dbReference>
<dbReference type="Gene3D" id="2.60.40.150">
    <property type="entry name" value="C2 domain"/>
    <property type="match status" value="1"/>
</dbReference>
<protein>
    <recommendedName>
        <fullName evidence="1">C2 domain-containing protein</fullName>
    </recommendedName>
</protein>
<name>A0A137P7G7_CONC2</name>
<dbReference type="SUPFAM" id="SSF49562">
    <property type="entry name" value="C2 domain (Calcium/lipid-binding domain, CaLB)"/>
    <property type="match status" value="1"/>
</dbReference>
<dbReference type="SMART" id="SM00239">
    <property type="entry name" value="C2"/>
    <property type="match status" value="1"/>
</dbReference>
<dbReference type="PROSITE" id="PS50004">
    <property type="entry name" value="C2"/>
    <property type="match status" value="1"/>
</dbReference>
<dbReference type="CDD" id="cd00030">
    <property type="entry name" value="C2"/>
    <property type="match status" value="1"/>
</dbReference>
<evidence type="ECO:0000313" key="3">
    <source>
        <dbReference type="Proteomes" id="UP000070444"/>
    </source>
</evidence>
<evidence type="ECO:0000259" key="1">
    <source>
        <dbReference type="PROSITE" id="PS50004"/>
    </source>
</evidence>
<dbReference type="AlphaFoldDB" id="A0A137P7G7"/>
<keyword evidence="3" id="KW-1185">Reference proteome</keyword>
<feature type="domain" description="C2" evidence="1">
    <location>
        <begin position="1"/>
        <end position="105"/>
    </location>
</feature>
<dbReference type="Proteomes" id="UP000070444">
    <property type="component" value="Unassembled WGS sequence"/>
</dbReference>
<accession>A0A137P7G7</accession>
<evidence type="ECO:0000313" key="2">
    <source>
        <dbReference type="EMBL" id="KXN70871.1"/>
    </source>
</evidence>
<proteinExistence type="predicted"/>
<dbReference type="Pfam" id="PF00168">
    <property type="entry name" value="C2"/>
    <property type="match status" value="1"/>
</dbReference>
<sequence length="126" mass="14158">MTKVKVDVIEARDLSGDSEVKGINNAYLQLYILNPLICQRQTTKPQSGLGASISFTESFEFDASEADNLEVKLCKDEPHWDEKLYGARIPIREIFEMGGSMSGWFPLGEVMGEKRSGEILLNIHTY</sequence>
<dbReference type="EMBL" id="KQ964490">
    <property type="protein sequence ID" value="KXN70871.1"/>
    <property type="molecule type" value="Genomic_DNA"/>
</dbReference>